<proteinExistence type="inferred from homology"/>
<evidence type="ECO:0000256" key="9">
    <source>
        <dbReference type="SAM" id="Phobius"/>
    </source>
</evidence>
<feature type="transmembrane region" description="Helical" evidence="9">
    <location>
        <begin position="226"/>
        <end position="248"/>
    </location>
</feature>
<evidence type="ECO:0000256" key="4">
    <source>
        <dbReference type="ARBA" id="ARBA00022729"/>
    </source>
</evidence>
<evidence type="ECO:0000313" key="12">
    <source>
        <dbReference type="EMBL" id="CDW18718.1"/>
    </source>
</evidence>
<dbReference type="GO" id="GO:0016020">
    <property type="term" value="C:membrane"/>
    <property type="evidence" value="ECO:0007669"/>
    <property type="project" value="UniProtKB-SubCell"/>
</dbReference>
<reference evidence="12" key="1">
    <citation type="submission" date="2014-05" db="EMBL/GenBank/DDBJ databases">
        <authorList>
            <person name="Chronopoulou M."/>
        </authorList>
    </citation>
    <scope>NUCLEOTIDE SEQUENCE</scope>
    <source>
        <tissue evidence="12">Whole organism</tissue>
    </source>
</reference>
<dbReference type="Pfam" id="PF05154">
    <property type="entry name" value="TM2"/>
    <property type="match status" value="1"/>
</dbReference>
<evidence type="ECO:0000256" key="1">
    <source>
        <dbReference type="ARBA" id="ARBA00004141"/>
    </source>
</evidence>
<comment type="subcellular location">
    <subcellularLocation>
        <location evidence="1">Membrane</location>
        <topology evidence="1">Multi-pass membrane protein</topology>
    </subcellularLocation>
</comment>
<keyword evidence="5 9" id="KW-1133">Transmembrane helix</keyword>
<evidence type="ECO:0000259" key="11">
    <source>
        <dbReference type="Pfam" id="PF05154"/>
    </source>
</evidence>
<accession>A0A0K2SY85</accession>
<keyword evidence="7" id="KW-0325">Glycoprotein</keyword>
<feature type="signal peptide" evidence="10">
    <location>
        <begin position="1"/>
        <end position="26"/>
    </location>
</feature>
<keyword evidence="3 9" id="KW-0812">Transmembrane</keyword>
<dbReference type="PANTHER" id="PTHR21016">
    <property type="entry name" value="BETA-AMYLOID BINDING PROTEIN-RELATED"/>
    <property type="match status" value="1"/>
</dbReference>
<evidence type="ECO:0000256" key="3">
    <source>
        <dbReference type="ARBA" id="ARBA00022692"/>
    </source>
</evidence>
<protein>
    <submittedName>
        <fullName evidence="12">TM2 domaincontaining protein almondexlike [Nasonia vitripennis]</fullName>
    </submittedName>
</protein>
<evidence type="ECO:0000256" key="5">
    <source>
        <dbReference type="ARBA" id="ARBA00022989"/>
    </source>
</evidence>
<evidence type="ECO:0000256" key="8">
    <source>
        <dbReference type="SAM" id="MobiDB-lite"/>
    </source>
</evidence>
<dbReference type="InterPro" id="IPR050932">
    <property type="entry name" value="TM2D1-3-like"/>
</dbReference>
<feature type="domain" description="TM2" evidence="11">
    <location>
        <begin position="194"/>
        <end position="241"/>
    </location>
</feature>
<comment type="similarity">
    <text evidence="2">Belongs to the TM2 family.</text>
</comment>
<sequence length="257" mass="28219">MLISRRKERLLKWLLLAFMTLRIVLGEIMEEVPSAGSSSSSSGSSTTPSHESSNTSSSSSHPNHFTSTPSSFRCSGEQVSPERCPSGAACKDLGVECLAWCHCPGDCIYGGQTNATCNVHHEIHCEGPKTFNKLFTCQYCYQEPTNYVCSEKLDCDAVAQDPYYLSNCTVSQNVLCLGRREFLKRKKCNWTGGYRWYAAVAFSVTLGGFGADRFYLGHWQEGIGKLVSFGGLGVWTLVDVVLVAIRYIGPADGSLYI</sequence>
<feature type="region of interest" description="Disordered" evidence="8">
    <location>
        <begin position="33"/>
        <end position="64"/>
    </location>
</feature>
<evidence type="ECO:0000256" key="6">
    <source>
        <dbReference type="ARBA" id="ARBA00023136"/>
    </source>
</evidence>
<keyword evidence="6 9" id="KW-0472">Membrane</keyword>
<organism evidence="12">
    <name type="scientific">Lepeophtheirus salmonis</name>
    <name type="common">Salmon louse</name>
    <name type="synonym">Caligus salmonis</name>
    <dbReference type="NCBI Taxonomy" id="72036"/>
    <lineage>
        <taxon>Eukaryota</taxon>
        <taxon>Metazoa</taxon>
        <taxon>Ecdysozoa</taxon>
        <taxon>Arthropoda</taxon>
        <taxon>Crustacea</taxon>
        <taxon>Multicrustacea</taxon>
        <taxon>Hexanauplia</taxon>
        <taxon>Copepoda</taxon>
        <taxon>Siphonostomatoida</taxon>
        <taxon>Caligidae</taxon>
        <taxon>Lepeophtheirus</taxon>
    </lineage>
</organism>
<dbReference type="EMBL" id="HACA01001357">
    <property type="protein sequence ID" value="CDW18718.1"/>
    <property type="molecule type" value="Transcribed_RNA"/>
</dbReference>
<evidence type="ECO:0000256" key="10">
    <source>
        <dbReference type="SAM" id="SignalP"/>
    </source>
</evidence>
<dbReference type="OrthoDB" id="10257855at2759"/>
<dbReference type="AlphaFoldDB" id="A0A0K2SY85"/>
<dbReference type="PANTHER" id="PTHR21016:SF7">
    <property type="entry name" value="TM2 DOMAIN-CONTAINING PROTEIN 3"/>
    <property type="match status" value="1"/>
</dbReference>
<keyword evidence="4 10" id="KW-0732">Signal</keyword>
<dbReference type="CTD" id="43869"/>
<dbReference type="InterPro" id="IPR007829">
    <property type="entry name" value="TM2"/>
</dbReference>
<feature type="chain" id="PRO_5005487260" evidence="10">
    <location>
        <begin position="27"/>
        <end position="257"/>
    </location>
</feature>
<name>A0A0K2SY85_LEPSM</name>
<feature type="transmembrane region" description="Helical" evidence="9">
    <location>
        <begin position="194"/>
        <end position="214"/>
    </location>
</feature>
<evidence type="ECO:0000256" key="2">
    <source>
        <dbReference type="ARBA" id="ARBA00008284"/>
    </source>
</evidence>
<evidence type="ECO:0000256" key="7">
    <source>
        <dbReference type="ARBA" id="ARBA00023180"/>
    </source>
</evidence>